<accession>A0A1G8Y8L2</accession>
<dbReference type="OrthoDB" id="1340494at2"/>
<dbReference type="Proteomes" id="UP000199580">
    <property type="component" value="Unassembled WGS sequence"/>
</dbReference>
<evidence type="ECO:0000313" key="1">
    <source>
        <dbReference type="EMBL" id="SDJ98555.1"/>
    </source>
</evidence>
<proteinExistence type="predicted"/>
<keyword evidence="2" id="KW-1185">Reference proteome</keyword>
<evidence type="ECO:0000313" key="2">
    <source>
        <dbReference type="Proteomes" id="UP000199580"/>
    </source>
</evidence>
<organism evidence="1 2">
    <name type="scientific">Flavobacterium noncentrifugens</name>
    <dbReference type="NCBI Taxonomy" id="1128970"/>
    <lineage>
        <taxon>Bacteria</taxon>
        <taxon>Pseudomonadati</taxon>
        <taxon>Bacteroidota</taxon>
        <taxon>Flavobacteriia</taxon>
        <taxon>Flavobacteriales</taxon>
        <taxon>Flavobacteriaceae</taxon>
        <taxon>Flavobacterium</taxon>
    </lineage>
</organism>
<dbReference type="RefSeq" id="WP_091395239.1">
    <property type="nucleotide sequence ID" value="NZ_BKAI01000020.1"/>
</dbReference>
<sequence length="301" mass="33683">MEIITFDTYENAIQKFYETVKTEDLTGRLKSISPAVLRELCLGLYSAGLNADDLVIFRNFFNVNEEIDLRKAIENFDIGRSKSVINFIKNGTSPTDKLRVEMAAILIGYKPRPFKAFSLKLKQSNVLAPPSDLQAGKPGEEITAFQENVNPEAVIKKESAHKPTNEHASEGNTLPKKFSVAALLAIALLFAGYVIKKEIYPAKDCLQWTTDHYEAVSCKGAKIQSLYEARIIEWSAELTAFRKLTISEKTRFFINGKPAVWYSKDNNVVDFFNAPGVHPITGESLKPVTRHIVETYGQVGD</sequence>
<dbReference type="EMBL" id="FNEZ01000003">
    <property type="protein sequence ID" value="SDJ98555.1"/>
    <property type="molecule type" value="Genomic_DNA"/>
</dbReference>
<gene>
    <name evidence="1" type="ORF">SAMN04487935_2214</name>
</gene>
<dbReference type="STRING" id="1128970.SAMN04487935_2214"/>
<name>A0A1G8Y8L2_9FLAO</name>
<reference evidence="1 2" key="1">
    <citation type="submission" date="2016-10" db="EMBL/GenBank/DDBJ databases">
        <authorList>
            <person name="de Groot N.N."/>
        </authorList>
    </citation>
    <scope>NUCLEOTIDE SEQUENCE [LARGE SCALE GENOMIC DNA]</scope>
    <source>
        <strain evidence="1 2">CGMCC 1.10076</strain>
    </source>
</reference>
<protein>
    <submittedName>
        <fullName evidence="1">Uncharacterized protein</fullName>
    </submittedName>
</protein>
<dbReference type="AlphaFoldDB" id="A0A1G8Y8L2"/>